<dbReference type="AlphaFoldDB" id="A0A7T0C394"/>
<dbReference type="InterPro" id="IPR050498">
    <property type="entry name" value="Ycf3"/>
</dbReference>
<name>A0A7T0C394_9BACT</name>
<evidence type="ECO:0000256" key="4">
    <source>
        <dbReference type="SAM" id="Coils"/>
    </source>
</evidence>
<dbReference type="GO" id="GO:0046813">
    <property type="term" value="P:receptor-mediated virion attachment to host cell"/>
    <property type="evidence" value="ECO:0007669"/>
    <property type="project" value="TreeGrafter"/>
</dbReference>
<dbReference type="PANTHER" id="PTHR44858">
    <property type="entry name" value="TETRATRICOPEPTIDE REPEAT PROTEIN 6"/>
    <property type="match status" value="1"/>
</dbReference>
<dbReference type="EMBL" id="CP048620">
    <property type="protein sequence ID" value="QPJ65729.1"/>
    <property type="molecule type" value="Genomic_DNA"/>
</dbReference>
<sequence length="241" mass="27239">MTIRACLWALSFVIFGSLQGCGNGNEIESAVPSSAEGWLEKSAQDQGIGAFEEAILALDQALILKPGWDEAHFRKAKVYQEWSKNREAMRSFKQALEISPGHVEALSGLAVVLSALKLNEEAIEAYKRIARIQPENASIHFKIALENWYIQNLPETVEHYKKAIEIDPEYLQAHLNLASVYEKMENWQEAIREVEIATQLAQQKGDMREVAIAKKKLPFLIAREHLTKEELALKSHPSFNK</sequence>
<feature type="repeat" description="TPR" evidence="3">
    <location>
        <begin position="137"/>
        <end position="170"/>
    </location>
</feature>
<accession>A0A7T0C394</accession>
<dbReference type="SUPFAM" id="SSF48452">
    <property type="entry name" value="TPR-like"/>
    <property type="match status" value="1"/>
</dbReference>
<evidence type="ECO:0000313" key="5">
    <source>
        <dbReference type="EMBL" id="QPJ65729.1"/>
    </source>
</evidence>
<dbReference type="KEGG" id="nva:G3M78_10135"/>
<evidence type="ECO:0000256" key="2">
    <source>
        <dbReference type="ARBA" id="ARBA00022803"/>
    </source>
</evidence>
<dbReference type="Gene3D" id="1.25.40.10">
    <property type="entry name" value="Tetratricopeptide repeat domain"/>
    <property type="match status" value="2"/>
</dbReference>
<reference evidence="6" key="1">
    <citation type="submission" date="2020-02" db="EMBL/GenBank/DDBJ databases">
        <title>Genomic and physiological characterization of two novel Nitrospinaceae genera.</title>
        <authorList>
            <person name="Mueller A.J."/>
            <person name="Jung M.-Y."/>
            <person name="Strachan C.R."/>
            <person name="Herbold C.W."/>
            <person name="Kirkegaard R.H."/>
            <person name="Daims H."/>
        </authorList>
    </citation>
    <scope>NUCLEOTIDE SEQUENCE [LARGE SCALE GENOMIC DNA]</scope>
</reference>
<evidence type="ECO:0000256" key="3">
    <source>
        <dbReference type="PROSITE-ProRule" id="PRU00339"/>
    </source>
</evidence>
<keyword evidence="2 3" id="KW-0802">TPR repeat</keyword>
<dbReference type="Pfam" id="PF13414">
    <property type="entry name" value="TPR_11"/>
    <property type="match status" value="1"/>
</dbReference>
<dbReference type="InterPro" id="IPR011990">
    <property type="entry name" value="TPR-like_helical_dom_sf"/>
</dbReference>
<dbReference type="Proteomes" id="UP000594464">
    <property type="component" value="Chromosome"/>
</dbReference>
<evidence type="ECO:0000313" key="6">
    <source>
        <dbReference type="Proteomes" id="UP000594464"/>
    </source>
</evidence>
<dbReference type="PANTHER" id="PTHR44858:SF1">
    <property type="entry name" value="UDP-N-ACETYLGLUCOSAMINE--PEPTIDE N-ACETYLGLUCOSAMINYLTRANSFERASE SPINDLY-RELATED"/>
    <property type="match status" value="1"/>
</dbReference>
<dbReference type="PROSITE" id="PS51257">
    <property type="entry name" value="PROKAR_LIPOPROTEIN"/>
    <property type="match status" value="1"/>
</dbReference>
<proteinExistence type="predicted"/>
<dbReference type="InterPro" id="IPR019734">
    <property type="entry name" value="TPR_rpt"/>
</dbReference>
<feature type="repeat" description="TPR" evidence="3">
    <location>
        <begin position="103"/>
        <end position="136"/>
    </location>
</feature>
<protein>
    <submittedName>
        <fullName evidence="5">Tetratricopeptide repeat protein</fullName>
    </submittedName>
</protein>
<feature type="coiled-coil region" evidence="4">
    <location>
        <begin position="177"/>
        <end position="204"/>
    </location>
</feature>
<gene>
    <name evidence="5" type="ORF">G3M78_10135</name>
</gene>
<keyword evidence="4" id="KW-0175">Coiled coil</keyword>
<dbReference type="PROSITE" id="PS50005">
    <property type="entry name" value="TPR"/>
    <property type="match status" value="3"/>
</dbReference>
<dbReference type="SMART" id="SM00028">
    <property type="entry name" value="TPR"/>
    <property type="match status" value="5"/>
</dbReference>
<dbReference type="Pfam" id="PF14559">
    <property type="entry name" value="TPR_19"/>
    <property type="match status" value="1"/>
</dbReference>
<organism evidence="5 6">
    <name type="scientific">Candidatus Nitrohelix vancouverensis</name>
    <dbReference type="NCBI Taxonomy" id="2705534"/>
    <lineage>
        <taxon>Bacteria</taxon>
        <taxon>Pseudomonadati</taxon>
        <taxon>Nitrospinota/Tectimicrobiota group</taxon>
        <taxon>Nitrospinota</taxon>
        <taxon>Nitrospinia</taxon>
        <taxon>Nitrospinales</taxon>
        <taxon>Nitrospinaceae</taxon>
        <taxon>Candidatus Nitrohelix</taxon>
    </lineage>
</organism>
<keyword evidence="1" id="KW-0677">Repeat</keyword>
<dbReference type="GO" id="GO:0009279">
    <property type="term" value="C:cell outer membrane"/>
    <property type="evidence" value="ECO:0007669"/>
    <property type="project" value="TreeGrafter"/>
</dbReference>
<evidence type="ECO:0000256" key="1">
    <source>
        <dbReference type="ARBA" id="ARBA00022737"/>
    </source>
</evidence>
<feature type="repeat" description="TPR" evidence="3">
    <location>
        <begin position="69"/>
        <end position="102"/>
    </location>
</feature>